<evidence type="ECO:0000256" key="1">
    <source>
        <dbReference type="SAM" id="MobiDB-lite"/>
    </source>
</evidence>
<dbReference type="Pfam" id="PF03468">
    <property type="entry name" value="XS"/>
    <property type="match status" value="1"/>
</dbReference>
<reference evidence="3" key="1">
    <citation type="submission" date="2023-10" db="EMBL/GenBank/DDBJ databases">
        <title>Chromosome-level genome of the transformable northern wattle, Acacia crassicarpa.</title>
        <authorList>
            <person name="Massaro I."/>
            <person name="Sinha N.R."/>
            <person name="Poethig S."/>
            <person name="Leichty A.R."/>
        </authorList>
    </citation>
    <scope>NUCLEOTIDE SEQUENCE</scope>
    <source>
        <strain evidence="3">Acra3RX</strain>
        <tissue evidence="3">Leaf</tissue>
    </source>
</reference>
<protein>
    <recommendedName>
        <fullName evidence="2">XS domain-containing protein</fullName>
    </recommendedName>
</protein>
<comment type="caution">
    <text evidence="3">The sequence shown here is derived from an EMBL/GenBank/DDBJ whole genome shotgun (WGS) entry which is preliminary data.</text>
</comment>
<evidence type="ECO:0000313" key="3">
    <source>
        <dbReference type="EMBL" id="KAK4279548.1"/>
    </source>
</evidence>
<dbReference type="AlphaFoldDB" id="A0AAE1MYA8"/>
<proteinExistence type="predicted"/>
<dbReference type="EMBL" id="JAWXYG010000002">
    <property type="protein sequence ID" value="KAK4279548.1"/>
    <property type="molecule type" value="Genomic_DNA"/>
</dbReference>
<name>A0AAE1MYA8_9FABA</name>
<dbReference type="InterPro" id="IPR038588">
    <property type="entry name" value="XS_domain_sf"/>
</dbReference>
<feature type="region of interest" description="Disordered" evidence="1">
    <location>
        <begin position="679"/>
        <end position="704"/>
    </location>
</feature>
<dbReference type="GO" id="GO:0031047">
    <property type="term" value="P:regulatory ncRNA-mediated gene silencing"/>
    <property type="evidence" value="ECO:0007669"/>
    <property type="project" value="InterPro"/>
</dbReference>
<dbReference type="InterPro" id="IPR005380">
    <property type="entry name" value="XS_domain"/>
</dbReference>
<feature type="compositionally biased region" description="Basic and acidic residues" evidence="1">
    <location>
        <begin position="61"/>
        <end position="79"/>
    </location>
</feature>
<evidence type="ECO:0000313" key="4">
    <source>
        <dbReference type="Proteomes" id="UP001293593"/>
    </source>
</evidence>
<dbReference type="PANTHER" id="PTHR46619:SF4">
    <property type="entry name" value="XS DOMAIN-CONTAINING PROTEIN-RELATED"/>
    <property type="match status" value="1"/>
</dbReference>
<feature type="domain" description="XS" evidence="2">
    <location>
        <begin position="813"/>
        <end position="941"/>
    </location>
</feature>
<gene>
    <name evidence="3" type="ORF">QN277_011314</name>
</gene>
<feature type="region of interest" description="Disordered" evidence="1">
    <location>
        <begin position="1"/>
        <end position="93"/>
    </location>
</feature>
<keyword evidence="4" id="KW-1185">Reference proteome</keyword>
<dbReference type="Proteomes" id="UP001293593">
    <property type="component" value="Unassembled WGS sequence"/>
</dbReference>
<feature type="compositionally biased region" description="Basic and acidic residues" evidence="1">
    <location>
        <begin position="20"/>
        <end position="53"/>
    </location>
</feature>
<organism evidence="3 4">
    <name type="scientific">Acacia crassicarpa</name>
    <name type="common">northern wattle</name>
    <dbReference type="NCBI Taxonomy" id="499986"/>
    <lineage>
        <taxon>Eukaryota</taxon>
        <taxon>Viridiplantae</taxon>
        <taxon>Streptophyta</taxon>
        <taxon>Embryophyta</taxon>
        <taxon>Tracheophyta</taxon>
        <taxon>Spermatophyta</taxon>
        <taxon>Magnoliopsida</taxon>
        <taxon>eudicotyledons</taxon>
        <taxon>Gunneridae</taxon>
        <taxon>Pentapetalae</taxon>
        <taxon>rosids</taxon>
        <taxon>fabids</taxon>
        <taxon>Fabales</taxon>
        <taxon>Fabaceae</taxon>
        <taxon>Caesalpinioideae</taxon>
        <taxon>mimosoid clade</taxon>
        <taxon>Acacieae</taxon>
        <taxon>Acacia</taxon>
    </lineage>
</organism>
<dbReference type="PANTHER" id="PTHR46619">
    <property type="entry name" value="RNA RECOGNITION MOTIF XS DOMAIN PROTEIN-RELATED"/>
    <property type="match status" value="1"/>
</dbReference>
<evidence type="ECO:0000259" key="2">
    <source>
        <dbReference type="Pfam" id="PF03468"/>
    </source>
</evidence>
<sequence>MQSRRRQDHITVSPTSRAHHQLELGSHSDRRTRQDGLDRHERNLNPHKIDGLRRVAGLNKGGDDFQRRDHDWQLGDRRSSQVNSRSPPIEQARKRPFFNEGVRRGSCSPPLGMRPRYEMAKTTKYYVDGENLDTKHAYGYDHVNSMVNREKDLTDSRLGGGPGMVDHKLMVSESEARAPYGLVPDTGLTPHHKETDGHLPLSSRDVDMQRFEHRDSLSSDKMPVAESYKRVEKPILHATEVSHPTISPSYMKDYASTSQLRDHGSSSLGMPRSDMLCSHHDGNHLPDYYELSRGSGKLPEPVGYSGYGQRPLMDTARDAEPGQRNIGQQRSAFSPTRAEEEEYFNSNLQAGALAERGYRFDNLHRRVAPHGRLDYDQAQMEYNNRELPTPFIMNHVLDRNGKGEEHYGNHRRGSINDHPASQKPKYVDYPDIARTSISSKQHEDCLNSGYNHFESDERMPREYEASYLAVSDPERSSILRLEYESQRNRGPGLQQERFQNNPLTKHDSEAHGHAARVHDMEQGLGIHDHSNRQLKRKYNADDMYLSDSRTIKSYEWDAHEEYQDPYEDEDWIDDEEMNVMYSYDNVGLGHKFYRKDKRQYNELDMVEGFPSDDQISYQDPGGYVQRQTFRFHKYSYQNVKSHPRSNFSSWNKPHQFFKRNSFHKQPKVWKKYHGYDGNAHTNNDELSEDLTSATEPEPTEGSEEFNQKVQEAFLTYSKRLNVNSYVQRRYKEQGKAGSLFCIVCGRSSSKEFLDTQRLVTHAFMSHKPGLRTEHLGLHKAICVLLGWDTVVPQDTVTWVPQVLPKAEALAQKEDLIIWPPVVVIHNVSMSDDNPQKWKVVSMETVEAFIRGKGFLRGRIKVCLGKPADQSVILVKFLGTFVGLGDAERLNNYFSDYKRGRLEFERIKSKTSRCCVLDENEIQGDKMEGILYGYMGIAEDMDILDFHSKKRCIIKSRKEIEQLEKDPVKACER</sequence>
<dbReference type="Gene3D" id="3.30.70.2890">
    <property type="entry name" value="XS domain"/>
    <property type="match status" value="1"/>
</dbReference>
<accession>A0AAE1MYA8</accession>